<dbReference type="Proteomes" id="UP000307756">
    <property type="component" value="Unassembled WGS sequence"/>
</dbReference>
<dbReference type="AlphaFoldDB" id="A0A4U1D1D4"/>
<gene>
    <name evidence="1" type="ORF">FA727_20860</name>
</gene>
<reference evidence="1 2" key="1">
    <citation type="journal article" date="2011" name="J. Microbiol.">
        <title>Bacillus kyonggiensis sp. nov., isolated from soil of a lettuce field.</title>
        <authorList>
            <person name="Dong K."/>
            <person name="Lee S."/>
        </authorList>
    </citation>
    <scope>NUCLEOTIDE SEQUENCE [LARGE SCALE GENOMIC DNA]</scope>
    <source>
        <strain evidence="1 2">NB22</strain>
    </source>
</reference>
<evidence type="ECO:0000313" key="2">
    <source>
        <dbReference type="Proteomes" id="UP000307756"/>
    </source>
</evidence>
<protein>
    <submittedName>
        <fullName evidence="1">Uncharacterized protein</fullName>
    </submittedName>
</protein>
<evidence type="ECO:0000313" key="1">
    <source>
        <dbReference type="EMBL" id="TKC14957.1"/>
    </source>
</evidence>
<proteinExistence type="predicted"/>
<keyword evidence="2" id="KW-1185">Reference proteome</keyword>
<dbReference type="OrthoDB" id="1947745at2"/>
<organism evidence="1 2">
    <name type="scientific">Robertmurraya kyonggiensis</name>
    <dbReference type="NCBI Taxonomy" id="1037680"/>
    <lineage>
        <taxon>Bacteria</taxon>
        <taxon>Bacillati</taxon>
        <taxon>Bacillota</taxon>
        <taxon>Bacilli</taxon>
        <taxon>Bacillales</taxon>
        <taxon>Bacillaceae</taxon>
        <taxon>Robertmurraya</taxon>
    </lineage>
</organism>
<sequence length="123" mass="14374">MESNFFDEKAPIMKVEDQDRSTQLQLELLEHTGESPANIEGKVEGETITYKEVYSNIDLKYTVGSDRIKEDIIYTEKPEEGFPSRFSYKMNLEGLKVKEEAGTIYLYDSKTNERLYYFEALYV</sequence>
<comment type="caution">
    <text evidence="1">The sequence shown here is derived from an EMBL/GenBank/DDBJ whole genome shotgun (WGS) entry which is preliminary data.</text>
</comment>
<accession>A0A4U1D1D4</accession>
<dbReference type="EMBL" id="SWBM01000007">
    <property type="protein sequence ID" value="TKC14957.1"/>
    <property type="molecule type" value="Genomic_DNA"/>
</dbReference>
<dbReference type="RefSeq" id="WP_136833429.1">
    <property type="nucleotide sequence ID" value="NZ_SWBM01000007.1"/>
</dbReference>
<name>A0A4U1D1D4_9BACI</name>